<dbReference type="GO" id="GO:0000287">
    <property type="term" value="F:magnesium ion binding"/>
    <property type="evidence" value="ECO:0007669"/>
    <property type="project" value="UniProtKB-UniRule"/>
</dbReference>
<comment type="catalytic activity">
    <reaction evidence="4 5">
        <text>dUTP + H2O = dUMP + diphosphate + H(+)</text>
        <dbReference type="Rhea" id="RHEA:10248"/>
        <dbReference type="ChEBI" id="CHEBI:15377"/>
        <dbReference type="ChEBI" id="CHEBI:15378"/>
        <dbReference type="ChEBI" id="CHEBI:33019"/>
        <dbReference type="ChEBI" id="CHEBI:61555"/>
        <dbReference type="ChEBI" id="CHEBI:246422"/>
        <dbReference type="EC" id="3.6.1.23"/>
    </reaction>
</comment>
<evidence type="ECO:0000256" key="1">
    <source>
        <dbReference type="ARBA" id="ARBA00006581"/>
    </source>
</evidence>
<comment type="cofactor">
    <cofactor evidence="5">
        <name>Mg(2+)</name>
        <dbReference type="ChEBI" id="CHEBI:18420"/>
    </cofactor>
</comment>
<comment type="function">
    <text evidence="5">This enzyme is involved in nucleotide metabolism: it produces dUMP, the immediate precursor of thymidine nucleotides and it decreases the intracellular concentration of dUTP so that uracil cannot be incorporated into DNA.</text>
</comment>
<name>A0A2S5RI53_9PROT</name>
<dbReference type="InterPro" id="IPR033704">
    <property type="entry name" value="dUTPase_trimeric"/>
</dbReference>
<keyword evidence="8" id="KW-1185">Reference proteome</keyword>
<dbReference type="AlphaFoldDB" id="A0A2S5RI53"/>
<dbReference type="UniPathway" id="UPA00610">
    <property type="reaction ID" value="UER00666"/>
</dbReference>
<keyword evidence="2 5" id="KW-0378">Hydrolase</keyword>
<dbReference type="GO" id="GO:0006226">
    <property type="term" value="P:dUMP biosynthetic process"/>
    <property type="evidence" value="ECO:0007669"/>
    <property type="project" value="UniProtKB-UniRule"/>
</dbReference>
<proteinExistence type="inferred from homology"/>
<evidence type="ECO:0000256" key="5">
    <source>
        <dbReference type="HAMAP-Rule" id="MF_00116"/>
    </source>
</evidence>
<comment type="caution">
    <text evidence="7">The sequence shown here is derived from an EMBL/GenBank/DDBJ whole genome shotgun (WGS) entry which is preliminary data.</text>
</comment>
<keyword evidence="3 5" id="KW-0546">Nucleotide metabolism</keyword>
<accession>A0A2S5RI53</accession>
<dbReference type="InterPro" id="IPR029054">
    <property type="entry name" value="dUTPase-like"/>
</dbReference>
<feature type="binding site" evidence="5">
    <location>
        <position position="78"/>
    </location>
    <ligand>
        <name>substrate</name>
    </ligand>
</feature>
<dbReference type="GO" id="GO:0004170">
    <property type="term" value="F:dUTP diphosphatase activity"/>
    <property type="evidence" value="ECO:0007669"/>
    <property type="project" value="UniProtKB-UniRule"/>
</dbReference>
<gene>
    <name evidence="5" type="primary">dut</name>
    <name evidence="7" type="ORF">HCUR_00053</name>
</gene>
<dbReference type="PANTHER" id="PTHR11241">
    <property type="entry name" value="DEOXYURIDINE 5'-TRIPHOSPHATE NUCLEOTIDOHYDROLASE"/>
    <property type="match status" value="1"/>
</dbReference>
<reference evidence="7 8" key="1">
    <citation type="submission" date="2017-11" db="EMBL/GenBank/DDBJ databases">
        <title>Comparative genomic analysis of Holospora spp., intranuclear symbionts of paramecia.</title>
        <authorList>
            <person name="Garushyants S.K."/>
            <person name="Beliavskaya A."/>
            <person name="Malko D.B."/>
            <person name="Logacheva M.D."/>
            <person name="Rautian M.S."/>
            <person name="Gelfand M.S."/>
        </authorList>
    </citation>
    <scope>NUCLEOTIDE SEQUENCE [LARGE SCALE GENOMIC DNA]</scope>
    <source>
        <strain evidence="8">02AZ16</strain>
    </source>
</reference>
<evidence type="ECO:0000256" key="3">
    <source>
        <dbReference type="ARBA" id="ARBA00023080"/>
    </source>
</evidence>
<dbReference type="RefSeq" id="WP_104206254.1">
    <property type="nucleotide sequence ID" value="NZ_PHHC01000013.1"/>
</dbReference>
<dbReference type="EC" id="3.6.1.23" evidence="5"/>
<dbReference type="Proteomes" id="UP000239425">
    <property type="component" value="Unassembled WGS sequence"/>
</dbReference>
<dbReference type="PANTHER" id="PTHR11241:SF0">
    <property type="entry name" value="DEOXYURIDINE 5'-TRIPHOSPHATE NUCLEOTIDOHYDROLASE"/>
    <property type="match status" value="1"/>
</dbReference>
<sequence length="146" mass="15724">MSSLKLYIQRLDLELPDVGYATSGSSAFDIRSRIQYSFEPGTTVTIPTGIAVAIPKGWEIQIRSRSGLAARQGIAVLNAPGTIDEDFRGEIQVILIHCGSTSFIIERGMRIAQAVLAPVVQAEFEWVNTLPPTQRGEGGLGSTGLH</sequence>
<evidence type="ECO:0000313" key="7">
    <source>
        <dbReference type="EMBL" id="PPE06902.1"/>
    </source>
</evidence>
<dbReference type="Gene3D" id="2.70.40.10">
    <property type="match status" value="1"/>
</dbReference>
<dbReference type="InterPro" id="IPR008181">
    <property type="entry name" value="dUTPase"/>
</dbReference>
<protein>
    <recommendedName>
        <fullName evidence="5">Deoxyuridine 5'-triphosphate nucleotidohydrolase</fullName>
        <shortName evidence="5">dUTPase</shortName>
        <ecNumber evidence="5">3.6.1.23</ecNumber>
    </recommendedName>
    <alternativeName>
        <fullName evidence="5">dUTP pyrophosphatase</fullName>
    </alternativeName>
</protein>
<keyword evidence="5" id="KW-0460">Magnesium</keyword>
<feature type="domain" description="dUTPase-like" evidence="6">
    <location>
        <begin position="18"/>
        <end position="144"/>
    </location>
</feature>
<feature type="binding site" evidence="5">
    <location>
        <begin position="65"/>
        <end position="67"/>
    </location>
    <ligand>
        <name>substrate</name>
    </ligand>
</feature>
<evidence type="ECO:0000313" key="8">
    <source>
        <dbReference type="Proteomes" id="UP000239425"/>
    </source>
</evidence>
<dbReference type="CDD" id="cd07557">
    <property type="entry name" value="trimeric_dUTPase"/>
    <property type="match status" value="1"/>
</dbReference>
<comment type="caution">
    <text evidence="5">Lacks conserved residue(s) required for the propagation of feature annotation.</text>
</comment>
<organism evidence="7 8">
    <name type="scientific">Holospora curviuscula</name>
    <dbReference type="NCBI Taxonomy" id="1082868"/>
    <lineage>
        <taxon>Bacteria</taxon>
        <taxon>Pseudomonadati</taxon>
        <taxon>Pseudomonadota</taxon>
        <taxon>Alphaproteobacteria</taxon>
        <taxon>Holosporales</taxon>
        <taxon>Holosporaceae</taxon>
        <taxon>Holospora</taxon>
    </lineage>
</organism>
<dbReference type="OrthoDB" id="9809956at2"/>
<dbReference type="NCBIfam" id="TIGR00576">
    <property type="entry name" value="dut"/>
    <property type="match status" value="1"/>
</dbReference>
<dbReference type="EMBL" id="PHHC01000013">
    <property type="protein sequence ID" value="PPE06902.1"/>
    <property type="molecule type" value="Genomic_DNA"/>
</dbReference>
<keyword evidence="5" id="KW-0479">Metal-binding</keyword>
<dbReference type="SUPFAM" id="SSF51283">
    <property type="entry name" value="dUTPase-like"/>
    <property type="match status" value="1"/>
</dbReference>
<dbReference type="GO" id="GO:0046081">
    <property type="term" value="P:dUTP catabolic process"/>
    <property type="evidence" value="ECO:0007669"/>
    <property type="project" value="InterPro"/>
</dbReference>
<dbReference type="InterPro" id="IPR036157">
    <property type="entry name" value="dUTPase-like_sf"/>
</dbReference>
<evidence type="ECO:0000256" key="4">
    <source>
        <dbReference type="ARBA" id="ARBA00047686"/>
    </source>
</evidence>
<dbReference type="NCBIfam" id="NF001862">
    <property type="entry name" value="PRK00601.1"/>
    <property type="match status" value="1"/>
</dbReference>
<dbReference type="Pfam" id="PF00692">
    <property type="entry name" value="dUTPase"/>
    <property type="match status" value="1"/>
</dbReference>
<evidence type="ECO:0000259" key="6">
    <source>
        <dbReference type="Pfam" id="PF00692"/>
    </source>
</evidence>
<evidence type="ECO:0000256" key="2">
    <source>
        <dbReference type="ARBA" id="ARBA00022801"/>
    </source>
</evidence>
<feature type="binding site" evidence="5">
    <location>
        <begin position="82"/>
        <end position="84"/>
    </location>
    <ligand>
        <name>substrate</name>
    </ligand>
</feature>
<comment type="similarity">
    <text evidence="1 5">Belongs to the dUTPase family.</text>
</comment>
<dbReference type="HAMAP" id="MF_00116">
    <property type="entry name" value="dUTPase_bact"/>
    <property type="match status" value="1"/>
</dbReference>
<comment type="pathway">
    <text evidence="5">Pyrimidine metabolism; dUMP biosynthesis; dUMP from dCTP (dUTP route): step 2/2.</text>
</comment>